<reference evidence="3" key="1">
    <citation type="submission" date="2020-08" db="EMBL/GenBank/DDBJ databases">
        <title>Genomic Encyclopedia of Type Strains, Phase IV (KMG-IV): sequencing the most valuable type-strain genomes for metagenomic binning, comparative biology and taxonomic classification.</title>
        <authorList>
            <person name="Goeker M."/>
        </authorList>
    </citation>
    <scope>NUCLEOTIDE SEQUENCE [LARGE SCALE GENOMIC DNA]</scope>
    <source>
        <strain evidence="3">DSM 105040</strain>
    </source>
</reference>
<dbReference type="Pfam" id="PF02120">
    <property type="entry name" value="Flg_hook"/>
    <property type="match status" value="1"/>
</dbReference>
<feature type="region of interest" description="Disordered" evidence="1">
    <location>
        <begin position="1"/>
        <end position="31"/>
    </location>
</feature>
<keyword evidence="4" id="KW-1185">Reference proteome</keyword>
<protein>
    <recommendedName>
        <fullName evidence="2">Flagellar hook-length control protein-like C-terminal domain-containing protein</fullName>
    </recommendedName>
</protein>
<evidence type="ECO:0000256" key="1">
    <source>
        <dbReference type="SAM" id="MobiDB-lite"/>
    </source>
</evidence>
<evidence type="ECO:0000313" key="3">
    <source>
        <dbReference type="EMBL" id="MBB4021462.1"/>
    </source>
</evidence>
<comment type="caution">
    <text evidence="3">The sequence shown here is derived from an EMBL/GenBank/DDBJ whole genome shotgun (WGS) entry which is preliminary data.</text>
</comment>
<sequence length="368" mass="37712">MPSSIRPERVSIPPDHAPPPFAEEAGSGADFGLAFAQAEEEMPEGAAAPVPWDLLMPVQAVVSKEAEPASEVALSLLETAPMRLNVPCTNPKDASVGLAPLAAMETPPPHPGAGPDATPDVPIPPHRDAPPMGKAVPDAARAAPPQAAMVSPPAADRPDPPPGPVLQETGARTNASSAAQAPAPHVSAPASQGQPLAAVPSPSDPLPETGSEPAPGAVSAPGSAAAPPASDTPRVLSAAPAPAAVTSQLVEVIRQAPDGPVELTLRPEELGRLRITLTPQESGMIVSIQAERGETGDLLRRHIDLLDQELSDLGYTDIRFDFGQGTPRRDTPRNTAPALEGTPPGPGPAQADQTPARRRTMGVLDIRI</sequence>
<name>A0A840CBM6_9RHOB</name>
<feature type="domain" description="Flagellar hook-length control protein-like C-terminal" evidence="2">
    <location>
        <begin position="261"/>
        <end position="328"/>
    </location>
</feature>
<dbReference type="EMBL" id="JACIEQ010000001">
    <property type="protein sequence ID" value="MBB4021462.1"/>
    <property type="molecule type" value="Genomic_DNA"/>
</dbReference>
<dbReference type="RefSeq" id="WP_054537666.1">
    <property type="nucleotide sequence ID" value="NZ_JACIEQ010000001.1"/>
</dbReference>
<feature type="compositionally biased region" description="Low complexity" evidence="1">
    <location>
        <begin position="135"/>
        <end position="154"/>
    </location>
</feature>
<feature type="region of interest" description="Disordered" evidence="1">
    <location>
        <begin position="102"/>
        <end position="240"/>
    </location>
</feature>
<dbReference type="Gene3D" id="3.30.750.140">
    <property type="match status" value="1"/>
</dbReference>
<evidence type="ECO:0000313" key="4">
    <source>
        <dbReference type="Proteomes" id="UP000585681"/>
    </source>
</evidence>
<dbReference type="CDD" id="cd17470">
    <property type="entry name" value="T3SS_Flik_C"/>
    <property type="match status" value="1"/>
</dbReference>
<accession>A0A840CBM6</accession>
<dbReference type="AlphaFoldDB" id="A0A840CBM6"/>
<dbReference type="InterPro" id="IPR021136">
    <property type="entry name" value="Flagellar_hook_control-like_C"/>
</dbReference>
<dbReference type="InterPro" id="IPR038610">
    <property type="entry name" value="FliK-like_C_sf"/>
</dbReference>
<dbReference type="Proteomes" id="UP000585681">
    <property type="component" value="Unassembled WGS sequence"/>
</dbReference>
<organism evidence="3 4">
    <name type="scientific">Actibacterium naphthalenivorans</name>
    <dbReference type="NCBI Taxonomy" id="1614693"/>
    <lineage>
        <taxon>Bacteria</taxon>
        <taxon>Pseudomonadati</taxon>
        <taxon>Pseudomonadota</taxon>
        <taxon>Alphaproteobacteria</taxon>
        <taxon>Rhodobacterales</taxon>
        <taxon>Roseobacteraceae</taxon>
        <taxon>Actibacterium</taxon>
    </lineage>
</organism>
<feature type="region of interest" description="Disordered" evidence="1">
    <location>
        <begin position="321"/>
        <end position="368"/>
    </location>
</feature>
<evidence type="ECO:0000259" key="2">
    <source>
        <dbReference type="Pfam" id="PF02120"/>
    </source>
</evidence>
<feature type="compositionally biased region" description="Polar residues" evidence="1">
    <location>
        <begin position="170"/>
        <end position="179"/>
    </location>
</feature>
<feature type="compositionally biased region" description="Low complexity" evidence="1">
    <location>
        <begin position="210"/>
        <end position="229"/>
    </location>
</feature>
<gene>
    <name evidence="3" type="ORF">GGR17_001253</name>
</gene>
<proteinExistence type="predicted"/>